<dbReference type="Gene3D" id="1.10.20.10">
    <property type="entry name" value="Histone, subunit A"/>
    <property type="match status" value="1"/>
</dbReference>
<dbReference type="AlphaFoldDB" id="A0A7E4V6S1"/>
<dbReference type="InterPro" id="IPR003958">
    <property type="entry name" value="CBFA_NFYB_domain"/>
</dbReference>
<dbReference type="InterPro" id="IPR009072">
    <property type="entry name" value="Histone-fold"/>
</dbReference>
<accession>A0A7E4V6S1</accession>
<dbReference type="Pfam" id="PF00808">
    <property type="entry name" value="CBFD_NFYB_HMF"/>
    <property type="match status" value="1"/>
</dbReference>
<evidence type="ECO:0000256" key="3">
    <source>
        <dbReference type="SAM" id="MobiDB-lite"/>
    </source>
</evidence>
<dbReference type="GO" id="GO:0006261">
    <property type="term" value="P:DNA-templated DNA replication"/>
    <property type="evidence" value="ECO:0007669"/>
    <property type="project" value="TreeGrafter"/>
</dbReference>
<evidence type="ECO:0000313" key="5">
    <source>
        <dbReference type="Proteomes" id="UP000492821"/>
    </source>
</evidence>
<dbReference type="GO" id="GO:0046982">
    <property type="term" value="F:protein heterodimerization activity"/>
    <property type="evidence" value="ECO:0007669"/>
    <property type="project" value="InterPro"/>
</dbReference>
<dbReference type="GO" id="GO:0008622">
    <property type="term" value="C:epsilon DNA polymerase complex"/>
    <property type="evidence" value="ECO:0007669"/>
    <property type="project" value="TreeGrafter"/>
</dbReference>
<evidence type="ECO:0000256" key="1">
    <source>
        <dbReference type="ARBA" id="ARBA00004123"/>
    </source>
</evidence>
<dbReference type="PANTHER" id="PTHR10252">
    <property type="entry name" value="HISTONE-LIKE TRANSCRIPTION FACTOR CCAAT-RELATED"/>
    <property type="match status" value="1"/>
</dbReference>
<sequence length="273" mass="30642">MLNFVRIQNEFDFWVHPKRAKSISNNESTCARKRKRKQNCLDCCVILNFNKINAEMEDSQMSVAEEPMDVVEEVDLTRDETAVIESQDLFDSLPPAVSTKPSKPPIPTTLPLARVKRICKLDPGVKNITLDAVKLISFCTEHFIEALVQASVVLTKEDGRKTCQLKDLQRAIRRSWLFYMLDDALEDWPEPGAAGGGVDEEEVTAENEVIELEEDVGDEAGDIDIIEEEEENDDPEVVDLEADESIEKGDITADEGQLTPKKAPAPLRDIEDL</sequence>
<dbReference type="CDD" id="cd22929">
    <property type="entry name" value="HFD_POLE4-like"/>
    <property type="match status" value="1"/>
</dbReference>
<keyword evidence="2" id="KW-0539">Nucleus</keyword>
<dbReference type="WBParaSite" id="Pan_g16940.t1">
    <property type="protein sequence ID" value="Pan_g16940.t1"/>
    <property type="gene ID" value="Pan_g16940"/>
</dbReference>
<feature type="compositionally biased region" description="Acidic residues" evidence="3">
    <location>
        <begin position="213"/>
        <end position="244"/>
    </location>
</feature>
<reference evidence="5" key="1">
    <citation type="journal article" date="2013" name="Genetics">
        <title>The draft genome and transcriptome of Panagrellus redivivus are shaped by the harsh demands of a free-living lifestyle.</title>
        <authorList>
            <person name="Srinivasan J."/>
            <person name="Dillman A.R."/>
            <person name="Macchietto M.G."/>
            <person name="Heikkinen L."/>
            <person name="Lakso M."/>
            <person name="Fracchia K.M."/>
            <person name="Antoshechkin I."/>
            <person name="Mortazavi A."/>
            <person name="Wong G."/>
            <person name="Sternberg P.W."/>
        </authorList>
    </citation>
    <scope>NUCLEOTIDE SEQUENCE [LARGE SCALE GENOMIC DNA]</scope>
    <source>
        <strain evidence="5">MT8872</strain>
    </source>
</reference>
<feature type="region of interest" description="Disordered" evidence="3">
    <location>
        <begin position="213"/>
        <end position="273"/>
    </location>
</feature>
<dbReference type="SUPFAM" id="SSF47113">
    <property type="entry name" value="Histone-fold"/>
    <property type="match status" value="1"/>
</dbReference>
<keyword evidence="5" id="KW-1185">Reference proteome</keyword>
<organism evidence="5 6">
    <name type="scientific">Panagrellus redivivus</name>
    <name type="common">Microworm</name>
    <dbReference type="NCBI Taxonomy" id="6233"/>
    <lineage>
        <taxon>Eukaryota</taxon>
        <taxon>Metazoa</taxon>
        <taxon>Ecdysozoa</taxon>
        <taxon>Nematoda</taxon>
        <taxon>Chromadorea</taxon>
        <taxon>Rhabditida</taxon>
        <taxon>Tylenchina</taxon>
        <taxon>Panagrolaimomorpha</taxon>
        <taxon>Panagrolaimoidea</taxon>
        <taxon>Panagrolaimidae</taxon>
        <taxon>Panagrellus</taxon>
    </lineage>
</organism>
<protein>
    <submittedName>
        <fullName evidence="6">CBFD_NFYB_HMF domain-containing protein</fullName>
    </submittedName>
</protein>
<comment type="subcellular location">
    <subcellularLocation>
        <location evidence="1">Nucleus</location>
    </subcellularLocation>
</comment>
<evidence type="ECO:0000256" key="2">
    <source>
        <dbReference type="ARBA" id="ARBA00023242"/>
    </source>
</evidence>
<evidence type="ECO:0000259" key="4">
    <source>
        <dbReference type="Pfam" id="PF00808"/>
    </source>
</evidence>
<name>A0A7E4V6S1_PANRE</name>
<evidence type="ECO:0000313" key="6">
    <source>
        <dbReference type="WBParaSite" id="Pan_g16940.t1"/>
    </source>
</evidence>
<dbReference type="InterPro" id="IPR050568">
    <property type="entry name" value="Transcr_DNA_Rep_Reg"/>
</dbReference>
<feature type="domain" description="Transcription factor CBF/NF-Y/archaeal histone" evidence="4">
    <location>
        <begin position="109"/>
        <end position="172"/>
    </location>
</feature>
<proteinExistence type="predicted"/>
<dbReference type="PANTHER" id="PTHR10252:SF79">
    <property type="entry name" value="DNA POLYMERASE EPSILON SUBUNIT 4"/>
    <property type="match status" value="1"/>
</dbReference>
<reference evidence="6" key="2">
    <citation type="submission" date="2020-10" db="UniProtKB">
        <authorList>
            <consortium name="WormBaseParasite"/>
        </authorList>
    </citation>
    <scope>IDENTIFICATION</scope>
</reference>
<dbReference type="Proteomes" id="UP000492821">
    <property type="component" value="Unassembled WGS sequence"/>
</dbReference>